<dbReference type="Proteomes" id="UP001597119">
    <property type="component" value="Unassembled WGS sequence"/>
</dbReference>
<evidence type="ECO:0000313" key="2">
    <source>
        <dbReference type="EMBL" id="MFD1588477.1"/>
    </source>
</evidence>
<keyword evidence="3" id="KW-1185">Reference proteome</keyword>
<protein>
    <recommendedName>
        <fullName evidence="4">Restriction endonuclease</fullName>
    </recommendedName>
</protein>
<gene>
    <name evidence="2" type="ORF">ACFR9U_15970</name>
</gene>
<dbReference type="EMBL" id="JBHUDJ010000013">
    <property type="protein sequence ID" value="MFD1588477.1"/>
    <property type="molecule type" value="Genomic_DNA"/>
</dbReference>
<reference evidence="2 3" key="1">
    <citation type="journal article" date="2019" name="Int. J. Syst. Evol. Microbiol.">
        <title>The Global Catalogue of Microorganisms (GCM) 10K type strain sequencing project: providing services to taxonomists for standard genome sequencing and annotation.</title>
        <authorList>
            <consortium name="The Broad Institute Genomics Platform"/>
            <consortium name="The Broad Institute Genome Sequencing Center for Infectious Disease"/>
            <person name="Wu L."/>
            <person name="Ma J."/>
        </authorList>
    </citation>
    <scope>NUCLEOTIDE SEQUENCE [LARGE SCALE GENOMIC DNA]</scope>
    <source>
        <strain evidence="2 3">CGMCC 1.12125</strain>
    </source>
</reference>
<organism evidence="2 3">
    <name type="scientific">Halorientalis brevis</name>
    <dbReference type="NCBI Taxonomy" id="1126241"/>
    <lineage>
        <taxon>Archaea</taxon>
        <taxon>Methanobacteriati</taxon>
        <taxon>Methanobacteriota</taxon>
        <taxon>Stenosarchaea group</taxon>
        <taxon>Halobacteria</taxon>
        <taxon>Halobacteriales</taxon>
        <taxon>Haloarculaceae</taxon>
        <taxon>Halorientalis</taxon>
    </lineage>
</organism>
<evidence type="ECO:0008006" key="4">
    <source>
        <dbReference type="Google" id="ProtNLM"/>
    </source>
</evidence>
<comment type="caution">
    <text evidence="2">The sequence shown here is derived from an EMBL/GenBank/DDBJ whole genome shotgun (WGS) entry which is preliminary data.</text>
</comment>
<dbReference type="RefSeq" id="WP_247381929.1">
    <property type="nucleotide sequence ID" value="NZ_JALLGV010000013.1"/>
</dbReference>
<accession>A0ABD6CGY4</accession>
<evidence type="ECO:0000313" key="3">
    <source>
        <dbReference type="Proteomes" id="UP001597119"/>
    </source>
</evidence>
<sequence>MHIGNSGGGGGTAGGGGACSSVAESDKHAKWKSLAADQLEHVFAGQIDHCEMEYRLDAPRTEKQRRDADAAIVFESPDQQLGKGVIIEVQHKNESKDKRGTAQDYYAQGFATVWATEADFAADRCRLTEADIRKRARDAVWPWAVPERVAWPEYEFCIDDPLAKIGLRDFVEVDDEPVGQVPATLPPDWNDDVALWLWRSRTWKSLFDESEDYTDIWPYAKVPATLPPEWYDEQAGRLWRETDWLKIVHGTGEGRHDGKERIRAQSYIDRVRGDGAAQVEIDFAPLIGEDQWRLWWRAGRGLQRERDVSVERPQTPFDDVQCHECGHYMPAANADRRCQNCDELYDWLWNIETGRISESAVPAEISLIDL</sequence>
<dbReference type="AlphaFoldDB" id="A0ABD6CGY4"/>
<feature type="region of interest" description="Disordered" evidence="1">
    <location>
        <begin position="1"/>
        <end position="22"/>
    </location>
</feature>
<name>A0ABD6CGY4_9EURY</name>
<evidence type="ECO:0000256" key="1">
    <source>
        <dbReference type="SAM" id="MobiDB-lite"/>
    </source>
</evidence>
<proteinExistence type="predicted"/>
<feature type="compositionally biased region" description="Gly residues" evidence="1">
    <location>
        <begin position="1"/>
        <end position="18"/>
    </location>
</feature>